<accession>A0A0U0W6V5</accession>
<evidence type="ECO:0000256" key="1">
    <source>
        <dbReference type="SAM" id="Phobius"/>
    </source>
</evidence>
<feature type="transmembrane region" description="Helical" evidence="1">
    <location>
        <begin position="24"/>
        <end position="47"/>
    </location>
</feature>
<keyword evidence="1" id="KW-1133">Transmembrane helix</keyword>
<name>A0A0U0W6V5_MYCBE</name>
<evidence type="ECO:0000313" key="3">
    <source>
        <dbReference type="Proteomes" id="UP000198875"/>
    </source>
</evidence>
<gene>
    <name evidence="2" type="ORF">BN971_02316</name>
</gene>
<evidence type="ECO:0000313" key="2">
    <source>
        <dbReference type="EMBL" id="CPR11039.1"/>
    </source>
</evidence>
<protein>
    <recommendedName>
        <fullName evidence="4">Transmembrane protein</fullName>
    </recommendedName>
</protein>
<feature type="transmembrane region" description="Helical" evidence="1">
    <location>
        <begin position="54"/>
        <end position="73"/>
    </location>
</feature>
<reference evidence="2 3" key="1">
    <citation type="submission" date="2015-03" db="EMBL/GenBank/DDBJ databases">
        <authorList>
            <person name="Murphy D."/>
        </authorList>
    </citation>
    <scope>NUCLEOTIDE SEQUENCE [LARGE SCALE GENOMIC DNA]</scope>
    <source>
        <strain evidence="2 3">DSM 44277</strain>
    </source>
</reference>
<dbReference type="Proteomes" id="UP000198875">
    <property type="component" value="Unassembled WGS sequence"/>
</dbReference>
<keyword evidence="1" id="KW-0812">Transmembrane</keyword>
<organism evidence="2 3">
    <name type="scientific">Mycobacterium bohemicum DSM 44277</name>
    <dbReference type="NCBI Taxonomy" id="1236609"/>
    <lineage>
        <taxon>Bacteria</taxon>
        <taxon>Bacillati</taxon>
        <taxon>Actinomycetota</taxon>
        <taxon>Actinomycetes</taxon>
        <taxon>Mycobacteriales</taxon>
        <taxon>Mycobacteriaceae</taxon>
        <taxon>Mycobacterium</taxon>
    </lineage>
</organism>
<dbReference type="AlphaFoldDB" id="A0A0U0W6V5"/>
<proteinExistence type="predicted"/>
<evidence type="ECO:0008006" key="4">
    <source>
        <dbReference type="Google" id="ProtNLM"/>
    </source>
</evidence>
<keyword evidence="1" id="KW-0472">Membrane</keyword>
<dbReference type="EMBL" id="CSTD01000002">
    <property type="protein sequence ID" value="CPR11039.1"/>
    <property type="molecule type" value="Genomic_DNA"/>
</dbReference>
<dbReference type="RefSeq" id="WP_085182317.1">
    <property type="nucleotide sequence ID" value="NZ_CSTD01000002.1"/>
</dbReference>
<sequence>MLDASGSLGSADTLAGSVLPHEDFSAPGLAAAAVWAAGLAIGVLALLTGHAAAAIVGLIVAVTGPWLGLAWVARAQGGAFNVALPPQD</sequence>